<evidence type="ECO:0000256" key="7">
    <source>
        <dbReference type="ARBA" id="ARBA00023273"/>
    </source>
</evidence>
<keyword evidence="2" id="KW-0963">Cytoplasm</keyword>
<keyword evidence="7" id="KW-0966">Cell projection</keyword>
<accession>A0A0G4IAG7</accession>
<keyword evidence="3" id="KW-0349">Heme</keyword>
<dbReference type="Gene3D" id="3.10.120.10">
    <property type="entry name" value="Cytochrome b5-like heme/steroid binding domain"/>
    <property type="match status" value="1"/>
</dbReference>
<organism evidence="11">
    <name type="scientific">Chromera velia CCMP2878</name>
    <dbReference type="NCBI Taxonomy" id="1169474"/>
    <lineage>
        <taxon>Eukaryota</taxon>
        <taxon>Sar</taxon>
        <taxon>Alveolata</taxon>
        <taxon>Colpodellida</taxon>
        <taxon>Chromeraceae</taxon>
        <taxon>Chromera</taxon>
    </lineage>
</organism>
<evidence type="ECO:0000256" key="1">
    <source>
        <dbReference type="ARBA" id="ARBA00004430"/>
    </source>
</evidence>
<evidence type="ECO:0000256" key="6">
    <source>
        <dbReference type="ARBA" id="ARBA00023212"/>
    </source>
</evidence>
<protein>
    <recommendedName>
        <fullName evidence="8">Cytochrome b5 domain-containing protein 1</fullName>
    </recommendedName>
</protein>
<comment type="function">
    <text evidence="9">Radial spoke stalk protein that binds heme under oxidizing conditions. Required for the coordinated beating of multiple cilia maybe by functioning in a redox signaling pathway.</text>
</comment>
<dbReference type="GO" id="GO:0005930">
    <property type="term" value="C:axoneme"/>
    <property type="evidence" value="ECO:0007669"/>
    <property type="project" value="UniProtKB-SubCell"/>
</dbReference>
<gene>
    <name evidence="11" type="ORF">Cvel_12550</name>
</gene>
<keyword evidence="6" id="KW-0206">Cytoskeleton</keyword>
<name>A0A0G4IAG7_9ALVE</name>
<dbReference type="AlphaFoldDB" id="A0A0G4IAG7"/>
<evidence type="ECO:0000256" key="2">
    <source>
        <dbReference type="ARBA" id="ARBA00022490"/>
    </source>
</evidence>
<dbReference type="SMART" id="SM01117">
    <property type="entry name" value="Cyt-b5"/>
    <property type="match status" value="1"/>
</dbReference>
<sequence length="220" mass="25116">MNAPESRYFTADEVSLHNKGSDCWVSYFGKVYDLTPLIQHHEGPLAQPIIDAAGSDISHWFSEDTGAPKRCIDPVSNLDAVWCPFGRYIHVPPIYPDASWKTNLGTASVSQWWEDDKYFIGELTANSRQIGVQNMLTKQLDFINVADEESMNEILTRYLPHNFHASSYTWKRLGKPLDMEKTLAENGVPDDRKELERLQIDPDEHTPVIQLYFNDDLTVA</sequence>
<feature type="domain" description="Cytochrome b5 heme-binding" evidence="10">
    <location>
        <begin position="6"/>
        <end position="124"/>
    </location>
</feature>
<evidence type="ECO:0000256" key="4">
    <source>
        <dbReference type="ARBA" id="ARBA00022723"/>
    </source>
</evidence>
<dbReference type="PhylomeDB" id="A0A0G4IAG7"/>
<comment type="subcellular location">
    <subcellularLocation>
        <location evidence="1">Cytoplasm</location>
        <location evidence="1">Cytoskeleton</location>
        <location evidence="1">Cilium axoneme</location>
    </subcellularLocation>
</comment>
<evidence type="ECO:0000256" key="8">
    <source>
        <dbReference type="ARBA" id="ARBA00040649"/>
    </source>
</evidence>
<keyword evidence="5" id="KW-0408">Iron</keyword>
<dbReference type="InterPro" id="IPR052320">
    <property type="entry name" value="Cytochrome_b5_domain"/>
</dbReference>
<dbReference type="InterPro" id="IPR036400">
    <property type="entry name" value="Cyt_B5-like_heme/steroid_sf"/>
</dbReference>
<dbReference type="EMBL" id="CDMZ01005760">
    <property type="protein sequence ID" value="CEM54151.1"/>
    <property type="molecule type" value="Genomic_DNA"/>
</dbReference>
<dbReference type="SUPFAM" id="SSF55856">
    <property type="entry name" value="Cytochrome b5-like heme/steroid binding domain"/>
    <property type="match status" value="1"/>
</dbReference>
<dbReference type="PROSITE" id="PS50255">
    <property type="entry name" value="CYTOCHROME_B5_2"/>
    <property type="match status" value="1"/>
</dbReference>
<dbReference type="VEuPathDB" id="CryptoDB:Cvel_12550"/>
<dbReference type="PANTHER" id="PTHR21281:SF0">
    <property type="entry name" value="CYTOCHROME B5 DOMAIN-CONTAINING PROTEIN 1"/>
    <property type="match status" value="1"/>
</dbReference>
<keyword evidence="4" id="KW-0479">Metal-binding</keyword>
<evidence type="ECO:0000256" key="9">
    <source>
        <dbReference type="ARBA" id="ARBA00046139"/>
    </source>
</evidence>
<dbReference type="Pfam" id="PF00173">
    <property type="entry name" value="Cyt-b5"/>
    <property type="match status" value="1"/>
</dbReference>
<dbReference type="PANTHER" id="PTHR21281">
    <property type="entry name" value="CYTOCHROME B5 DOMAIN-CONTAINING PROTEIN 1"/>
    <property type="match status" value="1"/>
</dbReference>
<evidence type="ECO:0000259" key="10">
    <source>
        <dbReference type="PROSITE" id="PS50255"/>
    </source>
</evidence>
<proteinExistence type="predicted"/>
<evidence type="ECO:0000256" key="5">
    <source>
        <dbReference type="ARBA" id="ARBA00023004"/>
    </source>
</evidence>
<evidence type="ECO:0000313" key="11">
    <source>
        <dbReference type="EMBL" id="CEM54151.1"/>
    </source>
</evidence>
<reference evidence="11" key="1">
    <citation type="submission" date="2014-11" db="EMBL/GenBank/DDBJ databases">
        <authorList>
            <person name="Otto D Thomas"/>
            <person name="Naeem Raeece"/>
        </authorList>
    </citation>
    <scope>NUCLEOTIDE SEQUENCE</scope>
</reference>
<dbReference type="InterPro" id="IPR001199">
    <property type="entry name" value="Cyt_B5-like_heme/steroid-bd"/>
</dbReference>
<dbReference type="GO" id="GO:0046872">
    <property type="term" value="F:metal ion binding"/>
    <property type="evidence" value="ECO:0007669"/>
    <property type="project" value="UniProtKB-KW"/>
</dbReference>
<evidence type="ECO:0000256" key="3">
    <source>
        <dbReference type="ARBA" id="ARBA00022617"/>
    </source>
</evidence>